<feature type="region of interest" description="Disordered" evidence="3">
    <location>
        <begin position="157"/>
        <end position="202"/>
    </location>
</feature>
<dbReference type="AlphaFoldDB" id="A0A7I8JAT9"/>
<reference evidence="4 5" key="1">
    <citation type="submission" date="2019-12" db="EMBL/GenBank/DDBJ databases">
        <authorList>
            <person name="Scholz U."/>
            <person name="Mascher M."/>
            <person name="Fiebig A."/>
        </authorList>
    </citation>
    <scope>NUCLEOTIDE SEQUENCE</scope>
</reference>
<feature type="compositionally biased region" description="Polar residues" evidence="3">
    <location>
        <begin position="158"/>
        <end position="167"/>
    </location>
</feature>
<feature type="compositionally biased region" description="Polar residues" evidence="3">
    <location>
        <begin position="193"/>
        <end position="202"/>
    </location>
</feature>
<dbReference type="EMBL" id="LR743597">
    <property type="protein sequence ID" value="CAA2627984.1"/>
    <property type="molecule type" value="Genomic_DNA"/>
</dbReference>
<evidence type="ECO:0000313" key="4">
    <source>
        <dbReference type="EMBL" id="CAA2627984.1"/>
    </source>
</evidence>
<gene>
    <name evidence="4" type="ORF">SI7747_10013633</name>
</gene>
<sequence length="202" mass="22079">MAGHAPDSADDENREVFDMISLSAHLPRKRNGLSLHFSGKSRSFTSIAEAKSVGDLKKPEIPEAKRRKYVDREARILSLVPCRARPAPRIAAPASASRRTFFRSESLEPASSINASFPSPSCTEKSGSSPFPSESSSLDIIEPLKPGTARSLHHHISQRTLHSSSLDQIDGRGNVTRSDAENMHERLNPLDNGHSTVNSMNN</sequence>
<protein>
    <submittedName>
        <fullName evidence="4">Uncharacterized protein</fullName>
    </submittedName>
</protein>
<dbReference type="Proteomes" id="UP001189122">
    <property type="component" value="Unassembled WGS sequence"/>
</dbReference>
<organism evidence="4">
    <name type="scientific">Spirodela intermedia</name>
    <name type="common">Intermediate duckweed</name>
    <dbReference type="NCBI Taxonomy" id="51605"/>
    <lineage>
        <taxon>Eukaryota</taxon>
        <taxon>Viridiplantae</taxon>
        <taxon>Streptophyta</taxon>
        <taxon>Embryophyta</taxon>
        <taxon>Tracheophyta</taxon>
        <taxon>Spermatophyta</taxon>
        <taxon>Magnoliopsida</taxon>
        <taxon>Liliopsida</taxon>
        <taxon>Araceae</taxon>
        <taxon>Lemnoideae</taxon>
        <taxon>Spirodela</taxon>
    </lineage>
</organism>
<comment type="subcellular location">
    <subcellularLocation>
        <location evidence="1">Nucleus</location>
    </subcellularLocation>
</comment>
<feature type="compositionally biased region" description="Low complexity" evidence="3">
    <location>
        <begin position="126"/>
        <end position="136"/>
    </location>
</feature>
<keyword evidence="5" id="KW-1185">Reference proteome</keyword>
<evidence type="ECO:0000256" key="1">
    <source>
        <dbReference type="ARBA" id="ARBA00004123"/>
    </source>
</evidence>
<evidence type="ECO:0000313" key="5">
    <source>
        <dbReference type="Proteomes" id="UP001189122"/>
    </source>
</evidence>
<evidence type="ECO:0000256" key="3">
    <source>
        <dbReference type="SAM" id="MobiDB-lite"/>
    </source>
</evidence>
<dbReference type="GO" id="GO:0005634">
    <property type="term" value="C:nucleus"/>
    <property type="evidence" value="ECO:0007669"/>
    <property type="project" value="UniProtKB-SubCell"/>
</dbReference>
<name>A0A7I8JAT9_SPIIN</name>
<keyword evidence="2" id="KW-0539">Nucleus</keyword>
<feature type="compositionally biased region" description="Basic and acidic residues" evidence="3">
    <location>
        <begin position="178"/>
        <end position="188"/>
    </location>
</feature>
<accession>A0A7I8JAT9</accession>
<dbReference type="EMBL" id="CACRZD030000010">
    <property type="protein sequence ID" value="CAA6667240.1"/>
    <property type="molecule type" value="Genomic_DNA"/>
</dbReference>
<dbReference type="InterPro" id="IPR051992">
    <property type="entry name" value="OxStress_Response_Reg"/>
</dbReference>
<feature type="compositionally biased region" description="Polar residues" evidence="3">
    <location>
        <begin position="111"/>
        <end position="125"/>
    </location>
</feature>
<dbReference type="GO" id="GO:0006950">
    <property type="term" value="P:response to stress"/>
    <property type="evidence" value="ECO:0007669"/>
    <property type="project" value="UniProtKB-ARBA"/>
</dbReference>
<dbReference type="PANTHER" id="PTHR33172:SF38">
    <property type="entry name" value="GENOME ASSEMBLY, CHROMOSOME: A01"/>
    <property type="match status" value="1"/>
</dbReference>
<evidence type="ECO:0000256" key="2">
    <source>
        <dbReference type="ARBA" id="ARBA00023242"/>
    </source>
</evidence>
<proteinExistence type="predicted"/>
<dbReference type="PANTHER" id="PTHR33172">
    <property type="entry name" value="OS08G0516900 PROTEIN"/>
    <property type="match status" value="1"/>
</dbReference>
<feature type="region of interest" description="Disordered" evidence="3">
    <location>
        <begin position="111"/>
        <end position="136"/>
    </location>
</feature>